<keyword evidence="3" id="KW-1185">Reference proteome</keyword>
<feature type="transmembrane region" description="Helical" evidence="1">
    <location>
        <begin position="112"/>
        <end position="134"/>
    </location>
</feature>
<keyword evidence="1" id="KW-0472">Membrane</keyword>
<sequence>MDAVPRLTPTAYELQQDYMVGFNSDRVMGKGVARDAPDTLADKCTESESDKELLAERLNREMRLKHDHDRREKQTHTVYPQPLNFHTIDHLQLLLLTRVYEMHNIHSGPTGLQAIMTVVIWLMGIVPQIMLFTVMIPPMQPQKFTGPWTATYSRVTYTIYRGGTWGWSTH</sequence>
<evidence type="ECO:0000256" key="1">
    <source>
        <dbReference type="SAM" id="Phobius"/>
    </source>
</evidence>
<dbReference type="AlphaFoldDB" id="A0AAD5ILW6"/>
<accession>A0AAD5ILW6</accession>
<organism evidence="2 3">
    <name type="scientific">Acer negundo</name>
    <name type="common">Box elder</name>
    <dbReference type="NCBI Taxonomy" id="4023"/>
    <lineage>
        <taxon>Eukaryota</taxon>
        <taxon>Viridiplantae</taxon>
        <taxon>Streptophyta</taxon>
        <taxon>Embryophyta</taxon>
        <taxon>Tracheophyta</taxon>
        <taxon>Spermatophyta</taxon>
        <taxon>Magnoliopsida</taxon>
        <taxon>eudicotyledons</taxon>
        <taxon>Gunneridae</taxon>
        <taxon>Pentapetalae</taxon>
        <taxon>rosids</taxon>
        <taxon>malvids</taxon>
        <taxon>Sapindales</taxon>
        <taxon>Sapindaceae</taxon>
        <taxon>Hippocastanoideae</taxon>
        <taxon>Acereae</taxon>
        <taxon>Acer</taxon>
    </lineage>
</organism>
<name>A0AAD5ILW6_ACENE</name>
<proteinExistence type="predicted"/>
<keyword evidence="1" id="KW-1133">Transmembrane helix</keyword>
<dbReference type="Proteomes" id="UP001064489">
    <property type="component" value="Chromosome 10"/>
</dbReference>
<evidence type="ECO:0000313" key="2">
    <source>
        <dbReference type="EMBL" id="KAI9164855.1"/>
    </source>
</evidence>
<reference evidence="2" key="1">
    <citation type="journal article" date="2022" name="Plant J.">
        <title>Strategies of tolerance reflected in two North American maple genomes.</title>
        <authorList>
            <person name="McEvoy S.L."/>
            <person name="Sezen U.U."/>
            <person name="Trouern-Trend A."/>
            <person name="McMahon S.M."/>
            <person name="Schaberg P.G."/>
            <person name="Yang J."/>
            <person name="Wegrzyn J.L."/>
            <person name="Swenson N.G."/>
        </authorList>
    </citation>
    <scope>NUCLEOTIDE SEQUENCE</scope>
    <source>
        <strain evidence="2">91603</strain>
    </source>
</reference>
<reference evidence="2" key="2">
    <citation type="submission" date="2023-02" db="EMBL/GenBank/DDBJ databases">
        <authorList>
            <person name="Swenson N.G."/>
            <person name="Wegrzyn J.L."/>
            <person name="Mcevoy S.L."/>
        </authorList>
    </citation>
    <scope>NUCLEOTIDE SEQUENCE</scope>
    <source>
        <strain evidence="2">91603</strain>
        <tissue evidence="2">Leaf</tissue>
    </source>
</reference>
<evidence type="ECO:0000313" key="3">
    <source>
        <dbReference type="Proteomes" id="UP001064489"/>
    </source>
</evidence>
<protein>
    <submittedName>
        <fullName evidence="2">Uncharacterized protein</fullName>
    </submittedName>
</protein>
<keyword evidence="1" id="KW-0812">Transmembrane</keyword>
<dbReference type="EMBL" id="JAJSOW010000105">
    <property type="protein sequence ID" value="KAI9164855.1"/>
    <property type="molecule type" value="Genomic_DNA"/>
</dbReference>
<comment type="caution">
    <text evidence="2">The sequence shown here is derived from an EMBL/GenBank/DDBJ whole genome shotgun (WGS) entry which is preliminary data.</text>
</comment>
<gene>
    <name evidence="2" type="ORF">LWI28_003337</name>
</gene>